<dbReference type="Proteomes" id="UP001245285">
    <property type="component" value="Unassembled WGS sequence"/>
</dbReference>
<protein>
    <submittedName>
        <fullName evidence="1">Uncharacterized protein</fullName>
    </submittedName>
</protein>
<gene>
    <name evidence="1" type="ORF">RM545_08925</name>
</gene>
<dbReference type="RefSeq" id="WP_311494977.1">
    <property type="nucleotide sequence ID" value="NZ_JAVRHO010000010.1"/>
</dbReference>
<organism evidence="1 2">
    <name type="scientific">Autumnicola lenta</name>
    <dbReference type="NCBI Taxonomy" id="3075593"/>
    <lineage>
        <taxon>Bacteria</taxon>
        <taxon>Pseudomonadati</taxon>
        <taxon>Bacteroidota</taxon>
        <taxon>Flavobacteriia</taxon>
        <taxon>Flavobacteriales</taxon>
        <taxon>Flavobacteriaceae</taxon>
        <taxon>Autumnicola</taxon>
    </lineage>
</organism>
<accession>A0ABU3CKQ5</accession>
<comment type="caution">
    <text evidence="1">The sequence shown here is derived from an EMBL/GenBank/DDBJ whole genome shotgun (WGS) entry which is preliminary data.</text>
</comment>
<dbReference type="EMBL" id="JAVRHO010000010">
    <property type="protein sequence ID" value="MDT0646812.1"/>
    <property type="molecule type" value="Genomic_DNA"/>
</dbReference>
<proteinExistence type="predicted"/>
<sequence length="99" mass="11759">MEIFDLEFESRVNCNRKSEEFNFRILFSLLKIKAPKSQLSANKFSAEKVESGKWRVNFRFSRSFKKVEGQIWQFSTNKFSAKKVESGKWRVHFLLSSLL</sequence>
<keyword evidence="2" id="KW-1185">Reference proteome</keyword>
<name>A0ABU3CKQ5_9FLAO</name>
<evidence type="ECO:0000313" key="2">
    <source>
        <dbReference type="Proteomes" id="UP001245285"/>
    </source>
</evidence>
<reference evidence="1 2" key="1">
    <citation type="submission" date="2023-09" db="EMBL/GenBank/DDBJ databases">
        <authorList>
            <person name="Rey-Velasco X."/>
        </authorList>
    </citation>
    <scope>NUCLEOTIDE SEQUENCE [LARGE SCALE GENOMIC DNA]</scope>
    <source>
        <strain evidence="1 2">F260</strain>
    </source>
</reference>
<evidence type="ECO:0000313" key="1">
    <source>
        <dbReference type="EMBL" id="MDT0646812.1"/>
    </source>
</evidence>